<protein>
    <submittedName>
        <fullName evidence="2">Lipoprotein</fullName>
    </submittedName>
</protein>
<feature type="chain" id="PRO_5003861681" evidence="1">
    <location>
        <begin position="24"/>
        <end position="188"/>
    </location>
</feature>
<keyword evidence="1" id="KW-0732">Signal</keyword>
<comment type="caution">
    <text evidence="2">The sequence shown here is derived from an EMBL/GenBank/DDBJ whole genome shotgun (WGS) entry which is preliminary data.</text>
</comment>
<dbReference type="PROSITE" id="PS51257">
    <property type="entry name" value="PROKAR_LIPOPROTEIN"/>
    <property type="match status" value="1"/>
</dbReference>
<keyword evidence="3" id="KW-1185">Reference proteome</keyword>
<organism evidence="2 3">
    <name type="scientific">Gallaecimonas xiamenensis 3-C-1</name>
    <dbReference type="NCBI Taxonomy" id="745411"/>
    <lineage>
        <taxon>Bacteria</taxon>
        <taxon>Pseudomonadati</taxon>
        <taxon>Pseudomonadota</taxon>
        <taxon>Gammaproteobacteria</taxon>
        <taxon>Enterobacterales</taxon>
        <taxon>Gallaecimonadaceae</taxon>
        <taxon>Gallaecimonas</taxon>
    </lineage>
</organism>
<dbReference type="OrthoDB" id="117166at2"/>
<proteinExistence type="predicted"/>
<evidence type="ECO:0000313" key="2">
    <source>
        <dbReference type="EMBL" id="EKE69563.1"/>
    </source>
</evidence>
<evidence type="ECO:0000256" key="1">
    <source>
        <dbReference type="SAM" id="SignalP"/>
    </source>
</evidence>
<keyword evidence="2" id="KW-0449">Lipoprotein</keyword>
<feature type="signal peptide" evidence="1">
    <location>
        <begin position="1"/>
        <end position="23"/>
    </location>
</feature>
<name>K2J3B0_9GAMM</name>
<gene>
    <name evidence="2" type="ORF">B3C1_14757</name>
</gene>
<dbReference type="Proteomes" id="UP000006755">
    <property type="component" value="Unassembled WGS sequence"/>
</dbReference>
<dbReference type="eggNOG" id="COG2930">
    <property type="taxonomic scope" value="Bacteria"/>
</dbReference>
<evidence type="ECO:0000313" key="3">
    <source>
        <dbReference type="Proteomes" id="UP000006755"/>
    </source>
</evidence>
<accession>K2J3B0</accession>
<dbReference type="RefSeq" id="WP_008485802.1">
    <property type="nucleotide sequence ID" value="NZ_AMRI01000023.1"/>
</dbReference>
<reference evidence="2 3" key="1">
    <citation type="journal article" date="2012" name="J. Bacteriol.">
        <title>Genome Sequence of Gallaecimonas xiamenensis Type Strain 3-C-1.</title>
        <authorList>
            <person name="Lai Q."/>
            <person name="Wang L."/>
            <person name="Wang W."/>
            <person name="Shao Z."/>
        </authorList>
    </citation>
    <scope>NUCLEOTIDE SEQUENCE [LARGE SCALE GENOMIC DNA]</scope>
    <source>
        <strain evidence="2 3">3-C-1</strain>
    </source>
</reference>
<dbReference type="STRING" id="745411.B3C1_14757"/>
<dbReference type="EMBL" id="AMRI01000023">
    <property type="protein sequence ID" value="EKE69563.1"/>
    <property type="molecule type" value="Genomic_DNA"/>
</dbReference>
<sequence length="188" mass="20197">MSPAKTLAGLSLALLLAACTSTGDTPAQKRQAVLTMEQQTLARLYAKHPKARSQIASAYGYGVFDLANQNVILLSTSGGYGVLTDQGGRHTYMRMGGGGIGFGLGVKDYQEVVIFKHQQDFERFRDQGWDAGAQAEATAKANDSGGELAANQSVDLDVTTYQLTESGIALQATIGAAKYWRWDELNDR</sequence>
<dbReference type="AlphaFoldDB" id="K2J3B0"/>